<dbReference type="EMBL" id="AQQW01000015">
    <property type="protein sequence ID" value="ETW11196.1"/>
    <property type="molecule type" value="Genomic_DNA"/>
</dbReference>
<name>W4HGC3_9RHOB</name>
<dbReference type="PATRIC" id="fig|1317118.6.peg.3814"/>
<proteinExistence type="predicted"/>
<dbReference type="STRING" id="1379903.ATO8_18620"/>
<sequence length="259" mass="28876">MDMIDLLAAVSDRAPNDNMRSVVAGLETRGEGAGLDRPHRLAQYVPQIAHESGRFRYDREVWGPTPAQKRYDTRTDLGNTAARDGDGFKNRGRTAMQITGGHNIREFRDWCREVVDPHAPDFVANPDLMNTDPWEGLGPIWYWETRKLNRYADQGDAEMVTRRINGGLNGFEDRLQLLDRTSLILLGYRPIDIRVFQDHAGLKVDGISGPRTRAAFHAALLEVGATDSEPAPNVSADALARAERAEGKLREIHHLSAGV</sequence>
<dbReference type="PANTHER" id="PTHR34408">
    <property type="entry name" value="FAMILY PROTEIN, PUTATIVE-RELATED"/>
    <property type="match status" value="1"/>
</dbReference>
<dbReference type="Gene3D" id="1.10.530.10">
    <property type="match status" value="1"/>
</dbReference>
<comment type="caution">
    <text evidence="1">The sequence shown here is derived from an EMBL/GenBank/DDBJ whole genome shotgun (WGS) entry which is preliminary data.</text>
</comment>
<evidence type="ECO:0000313" key="2">
    <source>
        <dbReference type="Proteomes" id="UP000019063"/>
    </source>
</evidence>
<reference evidence="1 2" key="1">
    <citation type="journal article" date="2014" name="Antonie Van Leeuwenhoek">
        <title>Roseivivax atlanticus sp. nov., isolated from surface seawater of the Atlantic Ocean.</title>
        <authorList>
            <person name="Li G."/>
            <person name="Lai Q."/>
            <person name="Liu X."/>
            <person name="Sun F."/>
            <person name="Shao Z."/>
        </authorList>
    </citation>
    <scope>NUCLEOTIDE SEQUENCE [LARGE SCALE GENOMIC DNA]</scope>
    <source>
        <strain evidence="1 2">22II-s10s</strain>
    </source>
</reference>
<accession>W4HGC3</accession>
<protein>
    <submittedName>
        <fullName evidence="1">Chitinase-like protein</fullName>
    </submittedName>
</protein>
<dbReference type="Proteomes" id="UP000019063">
    <property type="component" value="Unassembled WGS sequence"/>
</dbReference>
<dbReference type="InterPro" id="IPR023346">
    <property type="entry name" value="Lysozyme-like_dom_sf"/>
</dbReference>
<evidence type="ECO:0000313" key="1">
    <source>
        <dbReference type="EMBL" id="ETW11196.1"/>
    </source>
</evidence>
<keyword evidence="2" id="KW-1185">Reference proteome</keyword>
<dbReference type="AlphaFoldDB" id="W4HGC3"/>
<dbReference type="eggNOG" id="COG3179">
    <property type="taxonomic scope" value="Bacteria"/>
</dbReference>
<gene>
    <name evidence="1" type="ORF">ATO8_18620</name>
</gene>
<dbReference type="PANTHER" id="PTHR34408:SF2">
    <property type="entry name" value="CELL WALL-BINDING PROTEIN YWSB"/>
    <property type="match status" value="1"/>
</dbReference>
<dbReference type="InterPro" id="IPR052354">
    <property type="entry name" value="Cell_Wall_Dynamics_Protein"/>
</dbReference>
<dbReference type="RefSeq" id="WP_051487911.1">
    <property type="nucleotide sequence ID" value="NZ_AQQW01000015.1"/>
</dbReference>
<organism evidence="1 2">
    <name type="scientific">Roseivivax marinus</name>
    <dbReference type="NCBI Taxonomy" id="1379903"/>
    <lineage>
        <taxon>Bacteria</taxon>
        <taxon>Pseudomonadati</taxon>
        <taxon>Pseudomonadota</taxon>
        <taxon>Alphaproteobacteria</taxon>
        <taxon>Rhodobacterales</taxon>
        <taxon>Roseobacteraceae</taxon>
        <taxon>Roseivivax</taxon>
    </lineage>
</organism>
<dbReference type="SUPFAM" id="SSF53955">
    <property type="entry name" value="Lysozyme-like"/>
    <property type="match status" value="1"/>
</dbReference>